<reference evidence="1" key="1">
    <citation type="submission" date="2023-04" db="EMBL/GenBank/DDBJ databases">
        <title>Ambrosiozyma monospora NBRC 10751.</title>
        <authorList>
            <person name="Ichikawa N."/>
            <person name="Sato H."/>
            <person name="Tonouchi N."/>
        </authorList>
    </citation>
    <scope>NUCLEOTIDE SEQUENCE</scope>
    <source>
        <strain evidence="1">NBRC 10751</strain>
    </source>
</reference>
<proteinExistence type="predicted"/>
<gene>
    <name evidence="1" type="ORF">Amon02_001176600</name>
</gene>
<keyword evidence="2" id="KW-1185">Reference proteome</keyword>
<evidence type="ECO:0000313" key="1">
    <source>
        <dbReference type="EMBL" id="GMF03385.1"/>
    </source>
</evidence>
<protein>
    <submittedName>
        <fullName evidence="1">Unnamed protein product</fullName>
    </submittedName>
</protein>
<name>A0ACB5U7V4_AMBMO</name>
<dbReference type="Proteomes" id="UP001165064">
    <property type="component" value="Unassembled WGS sequence"/>
</dbReference>
<sequence length="201" mass="24106">MMLTASRWIQLRESQTFWDDYTDIDVEFDSRRFDYAKFNSMKNREKKKEYLLPIDIRVQLGLFRLNMKNSKEALNHFQFLLEFSVSEVSDLYHKVGTELESSGLYEEALQFLGPLSEDAQEYNTIELIMIIARCLRETEDFESAKAAYQWLLEREPDNLEIKVNLAEVCFYLNELDTTSRFMLEHKKKKTKMTHFRKETRH</sequence>
<accession>A0ACB5U7V4</accession>
<comment type="caution">
    <text evidence="1">The sequence shown here is derived from an EMBL/GenBank/DDBJ whole genome shotgun (WGS) entry which is preliminary data.</text>
</comment>
<dbReference type="EMBL" id="BSXS01012997">
    <property type="protein sequence ID" value="GMF03385.1"/>
    <property type="molecule type" value="Genomic_DNA"/>
</dbReference>
<organism evidence="1 2">
    <name type="scientific">Ambrosiozyma monospora</name>
    <name type="common">Yeast</name>
    <name type="synonym">Endomycopsis monosporus</name>
    <dbReference type="NCBI Taxonomy" id="43982"/>
    <lineage>
        <taxon>Eukaryota</taxon>
        <taxon>Fungi</taxon>
        <taxon>Dikarya</taxon>
        <taxon>Ascomycota</taxon>
        <taxon>Saccharomycotina</taxon>
        <taxon>Pichiomycetes</taxon>
        <taxon>Pichiales</taxon>
        <taxon>Pichiaceae</taxon>
        <taxon>Ambrosiozyma</taxon>
    </lineage>
</organism>
<evidence type="ECO:0000313" key="2">
    <source>
        <dbReference type="Proteomes" id="UP001165064"/>
    </source>
</evidence>